<reference evidence="6" key="1">
    <citation type="submission" date="2014-12" db="EMBL/GenBank/DDBJ databases">
        <title>Insight into the proteome of Arion vulgaris.</title>
        <authorList>
            <person name="Aradska J."/>
            <person name="Bulat T."/>
            <person name="Smidak R."/>
            <person name="Sarate P."/>
            <person name="Gangsoo J."/>
            <person name="Sialana F."/>
            <person name="Bilban M."/>
            <person name="Lubec G."/>
        </authorList>
    </citation>
    <scope>NUCLEOTIDE SEQUENCE</scope>
    <source>
        <tissue evidence="6">Skin</tissue>
    </source>
</reference>
<dbReference type="GO" id="GO:0031080">
    <property type="term" value="C:nuclear pore outer ring"/>
    <property type="evidence" value="ECO:0007669"/>
    <property type="project" value="TreeGrafter"/>
</dbReference>
<keyword evidence="3" id="KW-0677">Repeat</keyword>
<dbReference type="SUPFAM" id="SSF50978">
    <property type="entry name" value="WD40 repeat-like"/>
    <property type="match status" value="1"/>
</dbReference>
<keyword evidence="4" id="KW-0539">Nucleus</keyword>
<dbReference type="SMART" id="SM00320">
    <property type="entry name" value="WD40"/>
    <property type="match status" value="2"/>
</dbReference>
<name>A0A0B7A1P2_9EUPU</name>
<gene>
    <name evidence="6" type="primary">ORF91361</name>
</gene>
<dbReference type="InterPro" id="IPR015943">
    <property type="entry name" value="WD40/YVTN_repeat-like_dom_sf"/>
</dbReference>
<evidence type="ECO:0000256" key="1">
    <source>
        <dbReference type="ARBA" id="ARBA00004123"/>
    </source>
</evidence>
<comment type="subcellular location">
    <subcellularLocation>
        <location evidence="1">Nucleus</location>
    </subcellularLocation>
</comment>
<dbReference type="EMBL" id="HACG01027642">
    <property type="protein sequence ID" value="CEK74507.1"/>
    <property type="molecule type" value="Transcribed_RNA"/>
</dbReference>
<feature type="repeat" description="WD" evidence="5">
    <location>
        <begin position="55"/>
        <end position="88"/>
    </location>
</feature>
<sequence>MFNHLSCNNLSTENHIPLLCVDKHPGQAHIVATGGVDGMLTIWDLRQEQFPMTLLEAHTGPMWEVKFHPHNPNHLFTCSDDGSLWHWDGSAYSSDPLPGFLTSKGKDPSAKSGGITSPWLSLETSRHKLDIASLLPNKSLPVNSLDIESSTLLCGTDSETIYSINLPILT</sequence>
<dbReference type="PROSITE" id="PS50082">
    <property type="entry name" value="WD_REPEATS_2"/>
    <property type="match status" value="2"/>
</dbReference>
<protein>
    <submittedName>
        <fullName evidence="6">Uncharacterized protein</fullName>
    </submittedName>
</protein>
<dbReference type="InterPro" id="IPR036322">
    <property type="entry name" value="WD40_repeat_dom_sf"/>
</dbReference>
<accession>A0A0B7A1P2</accession>
<keyword evidence="2 5" id="KW-0853">WD repeat</keyword>
<evidence type="ECO:0000256" key="2">
    <source>
        <dbReference type="ARBA" id="ARBA00022574"/>
    </source>
</evidence>
<dbReference type="AlphaFoldDB" id="A0A0B7A1P2"/>
<evidence type="ECO:0000256" key="4">
    <source>
        <dbReference type="ARBA" id="ARBA00023242"/>
    </source>
</evidence>
<feature type="repeat" description="WD" evidence="5">
    <location>
        <begin position="31"/>
        <end position="53"/>
    </location>
</feature>
<organism evidence="6">
    <name type="scientific">Arion vulgaris</name>
    <dbReference type="NCBI Taxonomy" id="1028688"/>
    <lineage>
        <taxon>Eukaryota</taxon>
        <taxon>Metazoa</taxon>
        <taxon>Spiralia</taxon>
        <taxon>Lophotrochozoa</taxon>
        <taxon>Mollusca</taxon>
        <taxon>Gastropoda</taxon>
        <taxon>Heterobranchia</taxon>
        <taxon>Euthyneura</taxon>
        <taxon>Panpulmonata</taxon>
        <taxon>Eupulmonata</taxon>
        <taxon>Stylommatophora</taxon>
        <taxon>Helicina</taxon>
        <taxon>Arionoidea</taxon>
        <taxon>Arionidae</taxon>
        <taxon>Arion</taxon>
    </lineage>
</organism>
<dbReference type="Pfam" id="PF00400">
    <property type="entry name" value="WD40"/>
    <property type="match status" value="2"/>
</dbReference>
<dbReference type="InterPro" id="IPR001680">
    <property type="entry name" value="WD40_rpt"/>
</dbReference>
<dbReference type="Gene3D" id="2.130.10.10">
    <property type="entry name" value="YVTN repeat-like/Quinoprotein amine dehydrogenase"/>
    <property type="match status" value="1"/>
</dbReference>
<evidence type="ECO:0000313" key="6">
    <source>
        <dbReference type="EMBL" id="CEK74507.1"/>
    </source>
</evidence>
<evidence type="ECO:0000256" key="5">
    <source>
        <dbReference type="PROSITE-ProRule" id="PRU00221"/>
    </source>
</evidence>
<dbReference type="PANTHER" id="PTHR22652">
    <property type="entry name" value="NUCLEOPORIN NUP43"/>
    <property type="match status" value="1"/>
</dbReference>
<evidence type="ECO:0000256" key="3">
    <source>
        <dbReference type="ARBA" id="ARBA00022737"/>
    </source>
</evidence>
<dbReference type="PANTHER" id="PTHR22652:SF0">
    <property type="entry name" value="NUCLEOPORIN NUP43"/>
    <property type="match status" value="1"/>
</dbReference>
<proteinExistence type="predicted"/>